<evidence type="ECO:0000313" key="3">
    <source>
        <dbReference type="Proteomes" id="UP000198211"/>
    </source>
</evidence>
<evidence type="ECO:0000256" key="1">
    <source>
        <dbReference type="SAM" id="MobiDB-lite"/>
    </source>
</evidence>
<proteinExistence type="predicted"/>
<keyword evidence="3" id="KW-1185">Reference proteome</keyword>
<feature type="region of interest" description="Disordered" evidence="1">
    <location>
        <begin position="1"/>
        <end position="34"/>
    </location>
</feature>
<gene>
    <name evidence="2" type="ORF">PHMEG_00013101</name>
</gene>
<name>A0A225W7J6_9STRA</name>
<evidence type="ECO:0000313" key="2">
    <source>
        <dbReference type="EMBL" id="OWZ13555.1"/>
    </source>
</evidence>
<dbReference type="OrthoDB" id="6772100at2759"/>
<dbReference type="AlphaFoldDB" id="A0A225W7J6"/>
<dbReference type="Proteomes" id="UP000198211">
    <property type="component" value="Unassembled WGS sequence"/>
</dbReference>
<organism evidence="2 3">
    <name type="scientific">Phytophthora megakarya</name>
    <dbReference type="NCBI Taxonomy" id="4795"/>
    <lineage>
        <taxon>Eukaryota</taxon>
        <taxon>Sar</taxon>
        <taxon>Stramenopiles</taxon>
        <taxon>Oomycota</taxon>
        <taxon>Peronosporomycetes</taxon>
        <taxon>Peronosporales</taxon>
        <taxon>Peronosporaceae</taxon>
        <taxon>Phytophthora</taxon>
    </lineage>
</organism>
<comment type="caution">
    <text evidence="2">The sequence shown here is derived from an EMBL/GenBank/DDBJ whole genome shotgun (WGS) entry which is preliminary data.</text>
</comment>
<sequence>MAHEGAPPGGTRERLGPGPPSKAKKRRAEDHNRKWKQLTDRLKDDFEVGDSVWLYLARVRPRLTKKLAHIWHGPFWIREKGSDFRYCLQVEGMEYLGPR</sequence>
<accession>A0A225W7J6</accession>
<protein>
    <recommendedName>
        <fullName evidence="4">Reverse transcriptase</fullName>
    </recommendedName>
</protein>
<reference evidence="3" key="1">
    <citation type="submission" date="2017-03" db="EMBL/GenBank/DDBJ databases">
        <title>Phytopthora megakarya and P. palmivora, two closely related causual agents of cacao black pod achieved similar genome size and gene model numbers by different mechanisms.</title>
        <authorList>
            <person name="Ali S."/>
            <person name="Shao J."/>
            <person name="Larry D.J."/>
            <person name="Kronmiller B."/>
            <person name="Shen D."/>
            <person name="Strem M.D."/>
            <person name="Melnick R.L."/>
            <person name="Guiltinan M.J."/>
            <person name="Tyler B.M."/>
            <person name="Meinhardt L.W."/>
            <person name="Bailey B.A."/>
        </authorList>
    </citation>
    <scope>NUCLEOTIDE SEQUENCE [LARGE SCALE GENOMIC DNA]</scope>
    <source>
        <strain evidence="3">zdho120</strain>
    </source>
</reference>
<dbReference type="EMBL" id="NBNE01001550">
    <property type="protein sequence ID" value="OWZ13555.1"/>
    <property type="molecule type" value="Genomic_DNA"/>
</dbReference>
<evidence type="ECO:0008006" key="4">
    <source>
        <dbReference type="Google" id="ProtNLM"/>
    </source>
</evidence>